<accession>G7N3E7</accession>
<dbReference type="EMBL" id="CM001262">
    <property type="protein sequence ID" value="EHH20079.1"/>
    <property type="molecule type" value="Genomic_DNA"/>
</dbReference>
<sequence>GGFVCRVISQCDVFGSGTKLTVL</sequence>
<evidence type="ECO:0000313" key="1">
    <source>
        <dbReference type="EMBL" id="EHH20079.1"/>
    </source>
</evidence>
<dbReference type="AlphaFoldDB" id="G7N3E7"/>
<feature type="non-terminal residue" evidence="1">
    <location>
        <position position="1"/>
    </location>
</feature>
<dbReference type="Proteomes" id="UP000013456">
    <property type="component" value="Chromosome 10"/>
</dbReference>
<feature type="non-terminal residue" evidence="1">
    <location>
        <position position="23"/>
    </location>
</feature>
<name>G7N3E7_MACMU</name>
<organism evidence="1">
    <name type="scientific">Macaca mulatta</name>
    <name type="common">Rhesus macaque</name>
    <dbReference type="NCBI Taxonomy" id="9544"/>
    <lineage>
        <taxon>Eukaryota</taxon>
        <taxon>Metazoa</taxon>
        <taxon>Chordata</taxon>
        <taxon>Craniata</taxon>
        <taxon>Vertebrata</taxon>
        <taxon>Euteleostomi</taxon>
        <taxon>Mammalia</taxon>
        <taxon>Eutheria</taxon>
        <taxon>Euarchontoglires</taxon>
        <taxon>Primates</taxon>
        <taxon>Haplorrhini</taxon>
        <taxon>Catarrhini</taxon>
        <taxon>Cercopithecidae</taxon>
        <taxon>Cercopithecinae</taxon>
        <taxon>Macaca</taxon>
    </lineage>
</organism>
<gene>
    <name evidence="1" type="ORF">EGK_02863</name>
</gene>
<reference evidence="1" key="1">
    <citation type="journal article" date="2011" name="Nat. Biotechnol.">
        <title>Genome sequencing and comparison of two nonhuman primate animal models, the cynomolgus and Chinese rhesus macaques.</title>
        <authorList>
            <person name="Yan G."/>
            <person name="Zhang G."/>
            <person name="Fang X."/>
            <person name="Zhang Y."/>
            <person name="Li C."/>
            <person name="Ling F."/>
            <person name="Cooper D.N."/>
            <person name="Li Q."/>
            <person name="Li Y."/>
            <person name="van Gool A.J."/>
            <person name="Du H."/>
            <person name="Chen J."/>
            <person name="Chen R."/>
            <person name="Zhang P."/>
            <person name="Huang Z."/>
            <person name="Thompson J.R."/>
            <person name="Meng Y."/>
            <person name="Bai Y."/>
            <person name="Wang J."/>
            <person name="Zhuo M."/>
            <person name="Wang T."/>
            <person name="Huang Y."/>
            <person name="Wei L."/>
            <person name="Li J."/>
            <person name="Wang Z."/>
            <person name="Hu H."/>
            <person name="Yang P."/>
            <person name="Le L."/>
            <person name="Stenson P.D."/>
            <person name="Li B."/>
            <person name="Liu X."/>
            <person name="Ball E.V."/>
            <person name="An N."/>
            <person name="Huang Q."/>
            <person name="Zhang Y."/>
            <person name="Fan W."/>
            <person name="Zhang X."/>
            <person name="Li Y."/>
            <person name="Wang W."/>
            <person name="Katze M.G."/>
            <person name="Su B."/>
            <person name="Nielsen R."/>
            <person name="Yang H."/>
            <person name="Wang J."/>
            <person name="Wang X."/>
            <person name="Wang J."/>
        </authorList>
    </citation>
    <scope>NUCLEOTIDE SEQUENCE [LARGE SCALE GENOMIC DNA]</scope>
    <source>
        <strain evidence="1">CR-5</strain>
    </source>
</reference>
<protein>
    <submittedName>
        <fullName evidence="1">Uncharacterized protein</fullName>
    </submittedName>
</protein>
<proteinExistence type="predicted"/>